<name>A0ABY1KM83_9FLAO</name>
<reference evidence="1 2" key="1">
    <citation type="submission" date="2017-01" db="EMBL/GenBank/DDBJ databases">
        <authorList>
            <person name="Varghese N."/>
            <person name="Submissions S."/>
        </authorList>
    </citation>
    <scope>NUCLEOTIDE SEQUENCE [LARGE SCALE GENOMIC DNA]</scope>
    <source>
        <strain evidence="1 2">DSM 2061</strain>
    </source>
</reference>
<sequence length="60" mass="6646">MGIRFQVGSKVPTCLLLALHLNIIQFLSSKGHSLESNLFVIQNPGNLLMLEAFIRPSLQP</sequence>
<evidence type="ECO:0000313" key="2">
    <source>
        <dbReference type="Proteomes" id="UP000185728"/>
    </source>
</evidence>
<accession>A0ABY1KM83</accession>
<organism evidence="1 2">
    <name type="scientific">Zobellia uliginosa</name>
    <dbReference type="NCBI Taxonomy" id="143224"/>
    <lineage>
        <taxon>Bacteria</taxon>
        <taxon>Pseudomonadati</taxon>
        <taxon>Bacteroidota</taxon>
        <taxon>Flavobacteriia</taxon>
        <taxon>Flavobacteriales</taxon>
        <taxon>Flavobacteriaceae</taxon>
        <taxon>Zobellia</taxon>
    </lineage>
</organism>
<dbReference type="EMBL" id="FTOB01000002">
    <property type="protein sequence ID" value="SIS49250.1"/>
    <property type="molecule type" value="Genomic_DNA"/>
</dbReference>
<proteinExistence type="predicted"/>
<gene>
    <name evidence="1" type="ORF">SAMN05421766_102369</name>
</gene>
<dbReference type="Proteomes" id="UP000185728">
    <property type="component" value="Unassembled WGS sequence"/>
</dbReference>
<keyword evidence="2" id="KW-1185">Reference proteome</keyword>
<evidence type="ECO:0000313" key="1">
    <source>
        <dbReference type="EMBL" id="SIS49250.1"/>
    </source>
</evidence>
<protein>
    <submittedName>
        <fullName evidence="1">Uncharacterized protein</fullName>
    </submittedName>
</protein>
<comment type="caution">
    <text evidence="1">The sequence shown here is derived from an EMBL/GenBank/DDBJ whole genome shotgun (WGS) entry which is preliminary data.</text>
</comment>